<dbReference type="Proteomes" id="UP000218334">
    <property type="component" value="Unassembled WGS sequence"/>
</dbReference>
<evidence type="ECO:0000256" key="3">
    <source>
        <dbReference type="ARBA" id="ARBA00022833"/>
    </source>
</evidence>
<reference evidence="7" key="1">
    <citation type="journal article" date="2017" name="Nat. Ecol. Evol.">
        <title>Genome expansion and lineage-specific genetic innovations in the forest pathogenic fungi Armillaria.</title>
        <authorList>
            <person name="Sipos G."/>
            <person name="Prasanna A.N."/>
            <person name="Walter M.C."/>
            <person name="O'Connor E."/>
            <person name="Balint B."/>
            <person name="Krizsan K."/>
            <person name="Kiss B."/>
            <person name="Hess J."/>
            <person name="Varga T."/>
            <person name="Slot J."/>
            <person name="Riley R."/>
            <person name="Boka B."/>
            <person name="Rigling D."/>
            <person name="Barry K."/>
            <person name="Lee J."/>
            <person name="Mihaltcheva S."/>
            <person name="LaButti K."/>
            <person name="Lipzen A."/>
            <person name="Waldron R."/>
            <person name="Moloney N.M."/>
            <person name="Sperisen C."/>
            <person name="Kredics L."/>
            <person name="Vagvoelgyi C."/>
            <person name="Patrignani A."/>
            <person name="Fitzpatrick D."/>
            <person name="Nagy I."/>
            <person name="Doyle S."/>
            <person name="Anderson J.B."/>
            <person name="Grigoriev I.V."/>
            <person name="Gueldener U."/>
            <person name="Muensterkoetter M."/>
            <person name="Nagy L.G."/>
        </authorList>
    </citation>
    <scope>NUCLEOTIDE SEQUENCE [LARGE SCALE GENOMIC DNA]</scope>
    <source>
        <strain evidence="7">28-4</strain>
    </source>
</reference>
<feature type="domain" description="MYND-type" evidence="5">
    <location>
        <begin position="29"/>
        <end position="76"/>
    </location>
</feature>
<dbReference type="Pfam" id="PF01753">
    <property type="entry name" value="zf-MYND"/>
    <property type="match status" value="1"/>
</dbReference>
<dbReference type="SUPFAM" id="SSF144232">
    <property type="entry name" value="HIT/MYND zinc finger-like"/>
    <property type="match status" value="1"/>
</dbReference>
<dbReference type="PROSITE" id="PS50865">
    <property type="entry name" value="ZF_MYND_2"/>
    <property type="match status" value="1"/>
</dbReference>
<dbReference type="Gene3D" id="6.10.140.2220">
    <property type="match status" value="1"/>
</dbReference>
<evidence type="ECO:0000256" key="2">
    <source>
        <dbReference type="ARBA" id="ARBA00022771"/>
    </source>
</evidence>
<protein>
    <recommendedName>
        <fullName evidence="5">MYND-type domain-containing protein</fullName>
    </recommendedName>
</protein>
<accession>A0A2H3C4T8</accession>
<proteinExistence type="predicted"/>
<keyword evidence="3" id="KW-0862">Zinc</keyword>
<keyword evidence="2 4" id="KW-0863">Zinc-finger</keyword>
<keyword evidence="1" id="KW-0479">Metal-binding</keyword>
<dbReference type="InterPro" id="IPR002893">
    <property type="entry name" value="Znf_MYND"/>
</dbReference>
<sequence>MFDEMIRKTVSKQFKKDKVGCRKKMKLYCQCCLKFEDEEKDGKMMVYSRCKYIGREIRYCSRDCQVADWKQHKIRCGKPVDIAAAFNDVHIGDSESNTKNLTSRRAHRRSPHVVRLIEYLENTTKHDYAVETTPGKSDDVFSIKLDGVPGVEYAVHLVWSSRRRGSYACCRLMLKVIIKPFEQSKRFTEELRAYAVGSRTIANLRLQVGQKEDVCVVVRFLEDAMPPPCMPVPTLKRAPKVPVWNAVVPNCNLLDPKNTIASTST</sequence>
<evidence type="ECO:0000313" key="6">
    <source>
        <dbReference type="EMBL" id="PBK70316.1"/>
    </source>
</evidence>
<evidence type="ECO:0000259" key="5">
    <source>
        <dbReference type="PROSITE" id="PS50865"/>
    </source>
</evidence>
<dbReference type="AlphaFoldDB" id="A0A2H3C4T8"/>
<evidence type="ECO:0000256" key="4">
    <source>
        <dbReference type="PROSITE-ProRule" id="PRU00134"/>
    </source>
</evidence>
<organism evidence="6 7">
    <name type="scientific">Armillaria solidipes</name>
    <dbReference type="NCBI Taxonomy" id="1076256"/>
    <lineage>
        <taxon>Eukaryota</taxon>
        <taxon>Fungi</taxon>
        <taxon>Dikarya</taxon>
        <taxon>Basidiomycota</taxon>
        <taxon>Agaricomycotina</taxon>
        <taxon>Agaricomycetes</taxon>
        <taxon>Agaricomycetidae</taxon>
        <taxon>Agaricales</taxon>
        <taxon>Marasmiineae</taxon>
        <taxon>Physalacriaceae</taxon>
        <taxon>Armillaria</taxon>
    </lineage>
</organism>
<gene>
    <name evidence="6" type="ORF">ARMSODRAFT_106603</name>
</gene>
<keyword evidence="7" id="KW-1185">Reference proteome</keyword>
<evidence type="ECO:0000256" key="1">
    <source>
        <dbReference type="ARBA" id="ARBA00022723"/>
    </source>
</evidence>
<dbReference type="EMBL" id="KZ293426">
    <property type="protein sequence ID" value="PBK70316.1"/>
    <property type="molecule type" value="Genomic_DNA"/>
</dbReference>
<dbReference type="GO" id="GO:0008270">
    <property type="term" value="F:zinc ion binding"/>
    <property type="evidence" value="ECO:0007669"/>
    <property type="project" value="UniProtKB-KW"/>
</dbReference>
<evidence type="ECO:0000313" key="7">
    <source>
        <dbReference type="Proteomes" id="UP000218334"/>
    </source>
</evidence>
<name>A0A2H3C4T8_9AGAR</name>